<feature type="transmembrane region" description="Helical" evidence="5">
    <location>
        <begin position="248"/>
        <end position="266"/>
    </location>
</feature>
<dbReference type="RefSeq" id="XP_007402508.1">
    <property type="nucleotide sequence ID" value="XM_007402446.1"/>
</dbReference>
<feature type="non-terminal residue" evidence="7">
    <location>
        <position position="1"/>
    </location>
</feature>
<evidence type="ECO:0000256" key="4">
    <source>
        <dbReference type="ARBA" id="ARBA00023136"/>
    </source>
</evidence>
<protein>
    <recommendedName>
        <fullName evidence="6">Major facilitator superfamily (MFS) profile domain-containing protein</fullName>
    </recommendedName>
</protein>
<accession>K5VQU0</accession>
<gene>
    <name evidence="7" type="ORF">PHACADRAFT_265966</name>
</gene>
<feature type="transmembrane region" description="Helical" evidence="5">
    <location>
        <begin position="278"/>
        <end position="298"/>
    </location>
</feature>
<keyword evidence="2 5" id="KW-0812">Transmembrane</keyword>
<keyword evidence="3 5" id="KW-1133">Transmembrane helix</keyword>
<feature type="transmembrane region" description="Helical" evidence="5">
    <location>
        <begin position="74"/>
        <end position="95"/>
    </location>
</feature>
<feature type="transmembrane region" description="Helical" evidence="5">
    <location>
        <begin position="202"/>
        <end position="221"/>
    </location>
</feature>
<reference evidence="7 8" key="1">
    <citation type="journal article" date="2012" name="BMC Genomics">
        <title>Comparative genomics of the white-rot fungi, Phanerochaete carnosa and P. chrysosporium, to elucidate the genetic basis of the distinct wood types they colonize.</title>
        <authorList>
            <person name="Suzuki H."/>
            <person name="MacDonald J."/>
            <person name="Syed K."/>
            <person name="Salamov A."/>
            <person name="Hori C."/>
            <person name="Aerts A."/>
            <person name="Henrissat B."/>
            <person name="Wiebenga A."/>
            <person name="vanKuyk P.A."/>
            <person name="Barry K."/>
            <person name="Lindquist E."/>
            <person name="LaButti K."/>
            <person name="Lapidus A."/>
            <person name="Lucas S."/>
            <person name="Coutinho P."/>
            <person name="Gong Y."/>
            <person name="Samejima M."/>
            <person name="Mahadevan R."/>
            <person name="Abou-Zaid M."/>
            <person name="de Vries R.P."/>
            <person name="Igarashi K."/>
            <person name="Yadav J.S."/>
            <person name="Grigoriev I.V."/>
            <person name="Master E.R."/>
        </authorList>
    </citation>
    <scope>NUCLEOTIDE SEQUENCE [LARGE SCALE GENOMIC DNA]</scope>
    <source>
        <strain evidence="7 8">HHB-10118-sp</strain>
    </source>
</reference>
<dbReference type="InterPro" id="IPR011701">
    <property type="entry name" value="MFS"/>
</dbReference>
<dbReference type="OrthoDB" id="10021397at2759"/>
<dbReference type="AlphaFoldDB" id="K5VQU0"/>
<feature type="transmembrane region" description="Helical" evidence="5">
    <location>
        <begin position="43"/>
        <end position="62"/>
    </location>
</feature>
<feature type="transmembrane region" description="Helical" evidence="5">
    <location>
        <begin position="101"/>
        <end position="121"/>
    </location>
</feature>
<evidence type="ECO:0000256" key="1">
    <source>
        <dbReference type="ARBA" id="ARBA00004141"/>
    </source>
</evidence>
<evidence type="ECO:0000256" key="5">
    <source>
        <dbReference type="SAM" id="Phobius"/>
    </source>
</evidence>
<feature type="transmembrane region" description="Helical" evidence="5">
    <location>
        <begin position="374"/>
        <end position="397"/>
    </location>
</feature>
<dbReference type="InParanoid" id="K5VQU0"/>
<keyword evidence="8" id="KW-1185">Reference proteome</keyword>
<comment type="subcellular location">
    <subcellularLocation>
        <location evidence="1">Membrane</location>
        <topology evidence="1">Multi-pass membrane protein</topology>
    </subcellularLocation>
</comment>
<dbReference type="Proteomes" id="UP000008370">
    <property type="component" value="Unassembled WGS sequence"/>
</dbReference>
<dbReference type="EMBL" id="JH930630">
    <property type="protein sequence ID" value="EKM48939.1"/>
    <property type="molecule type" value="Genomic_DNA"/>
</dbReference>
<dbReference type="KEGG" id="pco:PHACADRAFT_265966"/>
<organism evidence="7 8">
    <name type="scientific">Phanerochaete carnosa (strain HHB-10118-sp)</name>
    <name type="common">White-rot fungus</name>
    <name type="synonym">Peniophora carnosa</name>
    <dbReference type="NCBI Taxonomy" id="650164"/>
    <lineage>
        <taxon>Eukaryota</taxon>
        <taxon>Fungi</taxon>
        <taxon>Dikarya</taxon>
        <taxon>Basidiomycota</taxon>
        <taxon>Agaricomycotina</taxon>
        <taxon>Agaricomycetes</taxon>
        <taxon>Polyporales</taxon>
        <taxon>Phanerochaetaceae</taxon>
        <taxon>Phanerochaete</taxon>
    </lineage>
</organism>
<feature type="transmembrane region" description="Helical" evidence="5">
    <location>
        <begin position="170"/>
        <end position="190"/>
    </location>
</feature>
<dbReference type="STRING" id="650164.K5VQU0"/>
<evidence type="ECO:0000313" key="8">
    <source>
        <dbReference type="Proteomes" id="UP000008370"/>
    </source>
</evidence>
<dbReference type="GO" id="GO:0022857">
    <property type="term" value="F:transmembrane transporter activity"/>
    <property type="evidence" value="ECO:0007669"/>
    <property type="project" value="InterPro"/>
</dbReference>
<feature type="transmembrane region" description="Helical" evidence="5">
    <location>
        <begin position="444"/>
        <end position="466"/>
    </location>
</feature>
<dbReference type="Pfam" id="PF07690">
    <property type="entry name" value="MFS_1"/>
    <property type="match status" value="1"/>
</dbReference>
<feature type="transmembrane region" description="Helical" evidence="5">
    <location>
        <begin position="128"/>
        <end position="150"/>
    </location>
</feature>
<dbReference type="HOGENOM" id="CLU_000960_22_1_1"/>
<dbReference type="InterPro" id="IPR036259">
    <property type="entry name" value="MFS_trans_sf"/>
</dbReference>
<dbReference type="PROSITE" id="PS50850">
    <property type="entry name" value="MFS"/>
    <property type="match status" value="1"/>
</dbReference>
<feature type="domain" description="Major facilitator superfamily (MFS) profile" evidence="6">
    <location>
        <begin position="1"/>
        <end position="471"/>
    </location>
</feature>
<dbReference type="PANTHER" id="PTHR23501">
    <property type="entry name" value="MAJOR FACILITATOR SUPERFAMILY"/>
    <property type="match status" value="1"/>
</dbReference>
<proteinExistence type="predicted"/>
<dbReference type="GO" id="GO:0005886">
    <property type="term" value="C:plasma membrane"/>
    <property type="evidence" value="ECO:0007669"/>
    <property type="project" value="TreeGrafter"/>
</dbReference>
<keyword evidence="4 5" id="KW-0472">Membrane</keyword>
<feature type="transmembrane region" description="Helical" evidence="5">
    <location>
        <begin position="335"/>
        <end position="354"/>
    </location>
</feature>
<evidence type="ECO:0000313" key="7">
    <source>
        <dbReference type="EMBL" id="EKM48939.1"/>
    </source>
</evidence>
<evidence type="ECO:0000259" key="6">
    <source>
        <dbReference type="PROSITE" id="PS50850"/>
    </source>
</evidence>
<dbReference type="Gene3D" id="1.20.1720.10">
    <property type="entry name" value="Multidrug resistance protein D"/>
    <property type="match status" value="1"/>
</dbReference>
<dbReference type="SUPFAM" id="SSF103473">
    <property type="entry name" value="MFS general substrate transporter"/>
    <property type="match status" value="1"/>
</dbReference>
<feature type="transmembrane region" description="Helical" evidence="5">
    <location>
        <begin position="304"/>
        <end position="323"/>
    </location>
</feature>
<dbReference type="GeneID" id="18919265"/>
<evidence type="ECO:0000256" key="3">
    <source>
        <dbReference type="ARBA" id="ARBA00022989"/>
    </source>
</evidence>
<dbReference type="Gene3D" id="1.20.1250.20">
    <property type="entry name" value="MFS general substrate transporter like domains"/>
    <property type="match status" value="1"/>
</dbReference>
<dbReference type="PANTHER" id="PTHR23501:SF198">
    <property type="entry name" value="AZOLE RESISTANCE PROTEIN 1-RELATED"/>
    <property type="match status" value="1"/>
</dbReference>
<evidence type="ECO:0000256" key="2">
    <source>
        <dbReference type="ARBA" id="ARBA00022692"/>
    </source>
</evidence>
<feature type="transmembrane region" description="Helical" evidence="5">
    <location>
        <begin position="12"/>
        <end position="37"/>
    </location>
</feature>
<sequence length="487" mass="52118">ALPRIVSVFNALDLATWVAAAYFLTQAGLMLCVGQLVDTIPIKTVYVISIVVFELGSVLCGAAPSMRVLIFGRAVAGCGAAGITICSVATIATFTRLEDRPALFGAFGALLAVASIIGPLLDHVSWRWCFYINLPIGGLSVVIMLLWLPYRKPHNSVLAGRGLLSRLNHALDWVGTVLCLGFSACLLLGLEWGGSVKPWKSPAVIAPLCIAGVAIVAFVVWEGLRGSKALVPYSIFHRRTQCGASLEAFWLLTSLIVSVYYLPLWYQVNGRSSEQSGINLLPLMLSFVVSSGVASYITTATGRYWHIMLVTPLLTVAGAALIFTSDASTSNAKLIGFQILMGVRQIFFFCGSYQSSFVAVQAEWADEVEETTRASAILMFISNFGGLIGLSVAGTIYNNRLSSELSRVQGLTPELVDALKQSVTVIATLPDGLREHVREASIRAITAIFLIPLICSALGAVCALAIRNHNVKERAKLAEGFGGVAVM</sequence>
<name>K5VQU0_PHACS</name>
<dbReference type="InterPro" id="IPR020846">
    <property type="entry name" value="MFS_dom"/>
</dbReference>